<evidence type="ECO:0000259" key="4">
    <source>
        <dbReference type="PROSITE" id="PS50995"/>
    </source>
</evidence>
<dbReference type="InterPro" id="IPR036388">
    <property type="entry name" value="WH-like_DNA-bd_sf"/>
</dbReference>
<keyword evidence="2" id="KW-0238">DNA-binding</keyword>
<reference evidence="5 6" key="1">
    <citation type="journal article" date="2016" name="Appl. Environ. Microbiol.">
        <title>Function and Phylogeny of Bacterial Butyryl Coenzyme A:Acetate Transferases and Their Diversity in the Proximal Colon of Swine.</title>
        <authorList>
            <person name="Trachsel J."/>
            <person name="Bayles D.O."/>
            <person name="Looft T."/>
            <person name="Levine U.Y."/>
            <person name="Allen H.K."/>
        </authorList>
    </citation>
    <scope>NUCLEOTIDE SEQUENCE [LARGE SCALE GENOMIC DNA]</scope>
    <source>
        <strain evidence="5 6">68-3-10</strain>
    </source>
</reference>
<dbReference type="Pfam" id="PF13463">
    <property type="entry name" value="HTH_27"/>
    <property type="match status" value="1"/>
</dbReference>
<protein>
    <recommendedName>
        <fullName evidence="4">HTH marR-type domain-containing protein</fullName>
    </recommendedName>
</protein>
<dbReference type="Proteomes" id="UP000187404">
    <property type="component" value="Unassembled WGS sequence"/>
</dbReference>
<dbReference type="GO" id="GO:0003677">
    <property type="term" value="F:DNA binding"/>
    <property type="evidence" value="ECO:0007669"/>
    <property type="project" value="UniProtKB-KW"/>
</dbReference>
<accession>A0A1Q9JI18</accession>
<dbReference type="AlphaFoldDB" id="A0A1Q9JI18"/>
<dbReference type="SUPFAM" id="SSF46785">
    <property type="entry name" value="Winged helix' DNA-binding domain"/>
    <property type="match status" value="1"/>
</dbReference>
<dbReference type="GO" id="GO:0003700">
    <property type="term" value="F:DNA-binding transcription factor activity"/>
    <property type="evidence" value="ECO:0007669"/>
    <property type="project" value="InterPro"/>
</dbReference>
<dbReference type="PANTHER" id="PTHR42756">
    <property type="entry name" value="TRANSCRIPTIONAL REGULATOR, MARR"/>
    <property type="match status" value="1"/>
</dbReference>
<dbReference type="STRING" id="1261640.BHK98_06640"/>
<dbReference type="InterPro" id="IPR000835">
    <property type="entry name" value="HTH_MarR-typ"/>
</dbReference>
<dbReference type="InterPro" id="IPR036390">
    <property type="entry name" value="WH_DNA-bd_sf"/>
</dbReference>
<evidence type="ECO:0000313" key="6">
    <source>
        <dbReference type="Proteomes" id="UP000187404"/>
    </source>
</evidence>
<dbReference type="PRINTS" id="PR00598">
    <property type="entry name" value="HTHMARR"/>
</dbReference>
<dbReference type="SMART" id="SM00347">
    <property type="entry name" value="HTH_MARR"/>
    <property type="match status" value="1"/>
</dbReference>
<evidence type="ECO:0000313" key="5">
    <source>
        <dbReference type="EMBL" id="OLR55767.1"/>
    </source>
</evidence>
<dbReference type="OrthoDB" id="2063997at2"/>
<dbReference type="RefSeq" id="WP_075712758.1">
    <property type="nucleotide sequence ID" value="NZ_MJIE01000001.1"/>
</dbReference>
<name>A0A1Q9JI18_9FIRM</name>
<keyword evidence="3" id="KW-0804">Transcription</keyword>
<dbReference type="Gene3D" id="1.10.10.10">
    <property type="entry name" value="Winged helix-like DNA-binding domain superfamily/Winged helix DNA-binding domain"/>
    <property type="match status" value="1"/>
</dbReference>
<keyword evidence="1" id="KW-0805">Transcription regulation</keyword>
<organism evidence="5 6">
    <name type="scientific">Hornefia porci</name>
    <dbReference type="NCBI Taxonomy" id="2652292"/>
    <lineage>
        <taxon>Bacteria</taxon>
        <taxon>Bacillati</taxon>
        <taxon>Bacillota</taxon>
        <taxon>Clostridia</taxon>
        <taxon>Peptostreptococcales</taxon>
        <taxon>Anaerovoracaceae</taxon>
        <taxon>Hornefia</taxon>
    </lineage>
</organism>
<evidence type="ECO:0000256" key="3">
    <source>
        <dbReference type="ARBA" id="ARBA00023163"/>
    </source>
</evidence>
<sequence>MDRKNAGNEENERIREEQRELIHLIGRIKRLHPQIKDCELNQGDLNTMIAIGHEMRDGDYVRVSDIVQALPVPPPAVSRSLRNLELKGYTQRSADPGDRRNTLVRLTEKGWKKCGQCRAQMDQFFRGIFLRMGRENVRMLLDSLTRLVDAAEAEKAERCDKGKGDENI</sequence>
<keyword evidence="6" id="KW-1185">Reference proteome</keyword>
<dbReference type="PROSITE" id="PS50995">
    <property type="entry name" value="HTH_MARR_2"/>
    <property type="match status" value="1"/>
</dbReference>
<comment type="caution">
    <text evidence="5">The sequence shown here is derived from an EMBL/GenBank/DDBJ whole genome shotgun (WGS) entry which is preliminary data.</text>
</comment>
<proteinExistence type="predicted"/>
<evidence type="ECO:0000256" key="1">
    <source>
        <dbReference type="ARBA" id="ARBA00023015"/>
    </source>
</evidence>
<dbReference type="EMBL" id="MJIE01000001">
    <property type="protein sequence ID" value="OLR55767.1"/>
    <property type="molecule type" value="Genomic_DNA"/>
</dbReference>
<evidence type="ECO:0000256" key="2">
    <source>
        <dbReference type="ARBA" id="ARBA00023125"/>
    </source>
</evidence>
<feature type="domain" description="HTH marR-type" evidence="4">
    <location>
        <begin position="1"/>
        <end position="149"/>
    </location>
</feature>
<gene>
    <name evidence="5" type="ORF">BHK98_06640</name>
</gene>
<dbReference type="PANTHER" id="PTHR42756:SF1">
    <property type="entry name" value="TRANSCRIPTIONAL REPRESSOR OF EMRAB OPERON"/>
    <property type="match status" value="1"/>
</dbReference>